<evidence type="ECO:0000256" key="1">
    <source>
        <dbReference type="ARBA" id="ARBA00022603"/>
    </source>
</evidence>
<dbReference type="Gene3D" id="3.40.50.150">
    <property type="entry name" value="Vaccinia Virus protein VP39"/>
    <property type="match status" value="1"/>
</dbReference>
<reference evidence="3 4" key="1">
    <citation type="submission" date="2019-03" db="EMBL/GenBank/DDBJ databases">
        <title>Metabolic reconstructions from genomes of highly enriched 'Candidatus Accumulibacter' and 'Candidatus Competibacter' bioreactor populations.</title>
        <authorList>
            <person name="Annavajhala M.K."/>
            <person name="Welles L."/>
            <person name="Abbas B."/>
            <person name="Sorokin D."/>
            <person name="Park H."/>
            <person name="Van Loosdrecht M."/>
            <person name="Chandran K."/>
        </authorList>
    </citation>
    <scope>NUCLEOTIDE SEQUENCE [LARGE SCALE GENOMIC DNA]</scope>
    <source>
        <strain evidence="3 4">SBR_G</strain>
    </source>
</reference>
<dbReference type="PANTHER" id="PTHR40048:SF1">
    <property type="entry name" value="RHAMNOSYL O-METHYLTRANSFERASE"/>
    <property type="match status" value="1"/>
</dbReference>
<dbReference type="EMBL" id="SPMZ01000068">
    <property type="protein sequence ID" value="NMQ20903.1"/>
    <property type="molecule type" value="Genomic_DNA"/>
</dbReference>
<keyword evidence="2" id="KW-0808">Transferase</keyword>
<dbReference type="InterPro" id="IPR029063">
    <property type="entry name" value="SAM-dependent_MTases_sf"/>
</dbReference>
<dbReference type="PANTHER" id="PTHR40048">
    <property type="entry name" value="RHAMNOSYL O-METHYLTRANSFERASE"/>
    <property type="match status" value="1"/>
</dbReference>
<gene>
    <name evidence="3" type="ORF">E4P82_17940</name>
</gene>
<evidence type="ECO:0000256" key="2">
    <source>
        <dbReference type="ARBA" id="ARBA00022679"/>
    </source>
</evidence>
<evidence type="ECO:0000313" key="4">
    <source>
        <dbReference type="Proteomes" id="UP000760480"/>
    </source>
</evidence>
<keyword evidence="4" id="KW-1185">Reference proteome</keyword>
<dbReference type="InterPro" id="IPR007072">
    <property type="entry name" value="RNMT_CmcI"/>
</dbReference>
<sequence length="214" mass="24544">MTNQDKIVVDRFHDLYYNGLEGTGPIFAQTYWFNTPCLKCPLDLWIYQEIIAEIRPKLIIETGTHLGGSALFLAHMLDILGYGEVITIDIIENATRPIHPKINYVKGSSVDSVLIDSLLRHRSEETRLVILDSDHTKHHVAQELELFAPYVSVGSYIIVEDTNINGHPIYPSFGEGPFEAVEEFLSQNKNFIIDKTREKFLMTFNPYGYLKRIR</sequence>
<evidence type="ECO:0000313" key="3">
    <source>
        <dbReference type="EMBL" id="NMQ20903.1"/>
    </source>
</evidence>
<accession>A0ABX1TNB5</accession>
<dbReference type="SUPFAM" id="SSF53335">
    <property type="entry name" value="S-adenosyl-L-methionine-dependent methyltransferases"/>
    <property type="match status" value="1"/>
</dbReference>
<organism evidence="3 4">
    <name type="scientific">Candidatus Competibacter phosphatis</name>
    <dbReference type="NCBI Taxonomy" id="221280"/>
    <lineage>
        <taxon>Bacteria</taxon>
        <taxon>Pseudomonadati</taxon>
        <taxon>Pseudomonadota</taxon>
        <taxon>Gammaproteobacteria</taxon>
        <taxon>Candidatus Competibacteraceae</taxon>
        <taxon>Candidatus Competibacter</taxon>
    </lineage>
</organism>
<keyword evidence="1" id="KW-0489">Methyltransferase</keyword>
<name>A0ABX1TNB5_9GAMM</name>
<dbReference type="Pfam" id="PF04989">
    <property type="entry name" value="RMNT_CmcI"/>
    <property type="match status" value="1"/>
</dbReference>
<dbReference type="RefSeq" id="WP_169250174.1">
    <property type="nucleotide sequence ID" value="NZ_SPMZ01000068.1"/>
</dbReference>
<dbReference type="Proteomes" id="UP000760480">
    <property type="component" value="Unassembled WGS sequence"/>
</dbReference>
<protein>
    <submittedName>
        <fullName evidence="3">Cephalosporin hydroxylase</fullName>
    </submittedName>
</protein>
<proteinExistence type="predicted"/>
<comment type="caution">
    <text evidence="3">The sequence shown here is derived from an EMBL/GenBank/DDBJ whole genome shotgun (WGS) entry which is preliminary data.</text>
</comment>